<accession>A0A2V1CZP3</accession>
<evidence type="ECO:0000313" key="2">
    <source>
        <dbReference type="Proteomes" id="UP000244855"/>
    </source>
</evidence>
<proteinExistence type="predicted"/>
<name>A0A2V1CZP3_9PLEO</name>
<reference evidence="1 2" key="1">
    <citation type="journal article" date="2018" name="Sci. Rep.">
        <title>Comparative genomics provides insights into the lifestyle and reveals functional heterogeneity of dark septate endophytic fungi.</title>
        <authorList>
            <person name="Knapp D.G."/>
            <person name="Nemeth J.B."/>
            <person name="Barry K."/>
            <person name="Hainaut M."/>
            <person name="Henrissat B."/>
            <person name="Johnson J."/>
            <person name="Kuo A."/>
            <person name="Lim J.H.P."/>
            <person name="Lipzen A."/>
            <person name="Nolan M."/>
            <person name="Ohm R.A."/>
            <person name="Tamas L."/>
            <person name="Grigoriev I.V."/>
            <person name="Spatafora J.W."/>
            <person name="Nagy L.G."/>
            <person name="Kovacs G.M."/>
        </authorList>
    </citation>
    <scope>NUCLEOTIDE SEQUENCE [LARGE SCALE GENOMIC DNA]</scope>
    <source>
        <strain evidence="1 2">DSE2036</strain>
    </source>
</reference>
<dbReference type="EMBL" id="KZ805931">
    <property type="protein sequence ID" value="PVH91195.1"/>
    <property type="molecule type" value="Genomic_DNA"/>
</dbReference>
<dbReference type="Proteomes" id="UP000244855">
    <property type="component" value="Unassembled WGS sequence"/>
</dbReference>
<evidence type="ECO:0000313" key="1">
    <source>
        <dbReference type="EMBL" id="PVH91195.1"/>
    </source>
</evidence>
<sequence length="96" mass="10994">MTLAAGLWDIPKRLAMQRTAKKCSRHLSLWLDIIVLCTRASIGSRQKYKHNDDSVSDETYFYYEGGLSRIRRVGIRGLIFRIGMITGVWEASQQGM</sequence>
<protein>
    <submittedName>
        <fullName evidence="1">Uncharacterized protein</fullName>
    </submittedName>
</protein>
<dbReference type="AlphaFoldDB" id="A0A2V1CZP3"/>
<organism evidence="1 2">
    <name type="scientific">Periconia macrospinosa</name>
    <dbReference type="NCBI Taxonomy" id="97972"/>
    <lineage>
        <taxon>Eukaryota</taxon>
        <taxon>Fungi</taxon>
        <taxon>Dikarya</taxon>
        <taxon>Ascomycota</taxon>
        <taxon>Pezizomycotina</taxon>
        <taxon>Dothideomycetes</taxon>
        <taxon>Pleosporomycetidae</taxon>
        <taxon>Pleosporales</taxon>
        <taxon>Massarineae</taxon>
        <taxon>Periconiaceae</taxon>
        <taxon>Periconia</taxon>
    </lineage>
</organism>
<gene>
    <name evidence="1" type="ORF">DM02DRAFT_366021</name>
</gene>
<keyword evidence="2" id="KW-1185">Reference proteome</keyword>